<protein>
    <submittedName>
        <fullName evidence="2">Uncharacterized protein</fullName>
    </submittedName>
</protein>
<dbReference type="EMBL" id="MU001917">
    <property type="protein sequence ID" value="KAF2793724.1"/>
    <property type="molecule type" value="Genomic_DNA"/>
</dbReference>
<dbReference type="OrthoDB" id="5428890at2759"/>
<proteinExistence type="predicted"/>
<keyword evidence="1" id="KW-1133">Transmembrane helix</keyword>
<feature type="non-terminal residue" evidence="2">
    <location>
        <position position="208"/>
    </location>
</feature>
<keyword evidence="3" id="KW-1185">Reference proteome</keyword>
<evidence type="ECO:0000313" key="2">
    <source>
        <dbReference type="EMBL" id="KAF2793724.1"/>
    </source>
</evidence>
<name>A0A6A6XC35_9PLEO</name>
<feature type="transmembrane region" description="Helical" evidence="1">
    <location>
        <begin position="188"/>
        <end position="207"/>
    </location>
</feature>
<gene>
    <name evidence="2" type="ORF">K505DRAFT_223725</name>
</gene>
<evidence type="ECO:0000256" key="1">
    <source>
        <dbReference type="SAM" id="Phobius"/>
    </source>
</evidence>
<evidence type="ECO:0000313" key="3">
    <source>
        <dbReference type="Proteomes" id="UP000799757"/>
    </source>
</evidence>
<keyword evidence="1" id="KW-0472">Membrane</keyword>
<sequence>SNISYSALKSSCRIDISWIDYLDQHLRFDPHDRILYLFRYPSYCAAACASGHDSFLSRYVRMIQQSITTVAKDNDFAQVLVREVLLSYRILFSQDKKSRFCLSKLQSDLEGHGFSDPLLNDLCAANLSQLERKYNAMSGVLDLPGSSFAGTEFRYLGKRLLAIQEFSERHRPRKLREIYLNRRDSEKYYTFWAVIWIGGLSIVLSILQ</sequence>
<dbReference type="Proteomes" id="UP000799757">
    <property type="component" value="Unassembled WGS sequence"/>
</dbReference>
<accession>A0A6A6XC35</accession>
<keyword evidence="1" id="KW-0812">Transmembrane</keyword>
<reference evidence="2" key="1">
    <citation type="journal article" date="2020" name="Stud. Mycol.">
        <title>101 Dothideomycetes genomes: a test case for predicting lifestyles and emergence of pathogens.</title>
        <authorList>
            <person name="Haridas S."/>
            <person name="Albert R."/>
            <person name="Binder M."/>
            <person name="Bloem J."/>
            <person name="Labutti K."/>
            <person name="Salamov A."/>
            <person name="Andreopoulos B."/>
            <person name="Baker S."/>
            <person name="Barry K."/>
            <person name="Bills G."/>
            <person name="Bluhm B."/>
            <person name="Cannon C."/>
            <person name="Castanera R."/>
            <person name="Culley D."/>
            <person name="Daum C."/>
            <person name="Ezra D."/>
            <person name="Gonzalez J."/>
            <person name="Henrissat B."/>
            <person name="Kuo A."/>
            <person name="Liang C."/>
            <person name="Lipzen A."/>
            <person name="Lutzoni F."/>
            <person name="Magnuson J."/>
            <person name="Mondo S."/>
            <person name="Nolan M."/>
            <person name="Ohm R."/>
            <person name="Pangilinan J."/>
            <person name="Park H.-J."/>
            <person name="Ramirez L."/>
            <person name="Alfaro M."/>
            <person name="Sun H."/>
            <person name="Tritt A."/>
            <person name="Yoshinaga Y."/>
            <person name="Zwiers L.-H."/>
            <person name="Turgeon B."/>
            <person name="Goodwin S."/>
            <person name="Spatafora J."/>
            <person name="Crous P."/>
            <person name="Grigoriev I."/>
        </authorList>
    </citation>
    <scope>NUCLEOTIDE SEQUENCE</scope>
    <source>
        <strain evidence="2">CBS 109.77</strain>
    </source>
</reference>
<dbReference type="AlphaFoldDB" id="A0A6A6XC35"/>
<feature type="non-terminal residue" evidence="2">
    <location>
        <position position="1"/>
    </location>
</feature>
<organism evidence="2 3">
    <name type="scientific">Melanomma pulvis-pyrius CBS 109.77</name>
    <dbReference type="NCBI Taxonomy" id="1314802"/>
    <lineage>
        <taxon>Eukaryota</taxon>
        <taxon>Fungi</taxon>
        <taxon>Dikarya</taxon>
        <taxon>Ascomycota</taxon>
        <taxon>Pezizomycotina</taxon>
        <taxon>Dothideomycetes</taxon>
        <taxon>Pleosporomycetidae</taxon>
        <taxon>Pleosporales</taxon>
        <taxon>Melanommataceae</taxon>
        <taxon>Melanomma</taxon>
    </lineage>
</organism>